<keyword evidence="5" id="KW-0175">Coiled coil</keyword>
<evidence type="ECO:0000256" key="5">
    <source>
        <dbReference type="ARBA" id="ARBA00023054"/>
    </source>
</evidence>
<evidence type="ECO:0000259" key="8">
    <source>
        <dbReference type="PROSITE" id="PS50010"/>
    </source>
</evidence>
<feature type="non-terminal residue" evidence="9">
    <location>
        <position position="1130"/>
    </location>
</feature>
<reference evidence="9" key="1">
    <citation type="submission" date="2021-04" db="EMBL/GenBank/DDBJ databases">
        <authorList>
            <consortium name="Molecular Ecology Group"/>
        </authorList>
    </citation>
    <scope>NUCLEOTIDE SEQUENCE</scope>
</reference>
<feature type="compositionally biased region" description="Polar residues" evidence="6">
    <location>
        <begin position="74"/>
        <end position="86"/>
    </location>
</feature>
<keyword evidence="4" id="KW-0863">Zinc-finger</keyword>
<dbReference type="OrthoDB" id="28045at2759"/>
<organism evidence="9 10">
    <name type="scientific">Candidula unifasciata</name>
    <dbReference type="NCBI Taxonomy" id="100452"/>
    <lineage>
        <taxon>Eukaryota</taxon>
        <taxon>Metazoa</taxon>
        <taxon>Spiralia</taxon>
        <taxon>Lophotrochozoa</taxon>
        <taxon>Mollusca</taxon>
        <taxon>Gastropoda</taxon>
        <taxon>Heterobranchia</taxon>
        <taxon>Euthyneura</taxon>
        <taxon>Panpulmonata</taxon>
        <taxon>Eupulmonata</taxon>
        <taxon>Stylommatophora</taxon>
        <taxon>Helicina</taxon>
        <taxon>Helicoidea</taxon>
        <taxon>Geomitridae</taxon>
        <taxon>Candidula</taxon>
    </lineage>
</organism>
<dbReference type="GO" id="GO:0008270">
    <property type="term" value="F:zinc ion binding"/>
    <property type="evidence" value="ECO:0007669"/>
    <property type="project" value="UniProtKB-KW"/>
</dbReference>
<sequence length="1130" mass="126253">CLVNVHEHNCKDQITQCDKNRNKALHREGPTHGSHGPQQSIPGALLERQPASVAGTSLRPSQSFKDKRSVSAPVKTQPNQLSTPAQLSHRHSLPTSSKAISEESETDAMSVATTDAAGQSNMTDTISESMESLDAVVPSEISWLDDEPDLQLAIDEPEAWSITVDRKTLKKLSTKDIKRQDTIWELINTEKQYVKRLKIMQKIFAASMLRDMNFTEDQVDRLFPRLDELVELHANFLRQLLTRQARNEDRSVDEVGDVLVDQFQDSTADKMKSVYGVFCSRHTEAMQLYKELIKDNRKFQTFAKKCTNLPVCEKRDISDFILGVTVRLSKYPILIEAILKSTKDKKDRENLSHALLLSKDVVQNIDEKVAAYEKLMDIHNKMDSRAVMFKDKKFKRQDLLSDTRELIYSGKIGWKSARGRVYDVLAVVLTDLIVFLQKNEQKYTFLMQDNKSCVIPLHNLLVREKRDAKDSLGIYMISQNRKTPEMYELVCQSKVEREEWIRILQDAIRACPPDVEPELWPPTNPGLALSNEEEKRRKEEHANQVKVIIEQLHQKDEAIRECCDEKSKLMFELMELSTPRSEAGSRPNSQEIVNFNESVEIVHAAMQEASRLTTILQGSGTQLSRSVSSVGEHHSNTFIATPIPKRAETFAGFDSSHDSPKISAMKQRFVNVGQEEEEGRSPSVLSLDQQEGDSSFSDAPEATPAAAAAKEMNTLEPKMAGGNTQTYPSPLQHGSNAHLWEETANSDKSSDRGSLGELSAVSVSSLTHPPTNHEQMTSICHLVQYLNILMNLTSKQCTKVESLRAELAEAKEEIAKLSADMQGRRSVYRHDQLEELRNLQENISRERQELEKTKLQDRTWLEMEKLKLENERKEIEKEKLDLRLKKDDLKREREVLQRQIDMMRQQGYQVSSSASDDPSNEGTDLDIMTGDLPERQRPMSHRRSASADFYNTVAISDIENMNNFPSYAGDASKGFPRQPRLSVGNTQGQGSNTGANAKLAGLPVHLLSARNEQRVGGANVQCLPLKLSGPNSAATGAPSQQPPTRGAGVSRVQSMSAASRSALAQLARNNVPSSLAGVMKLADPKPPSGSNAGSLPSSKKTPAPQPAGAPGGPVSKSESDQKEAEKIIYF</sequence>
<comment type="subcellular location">
    <subcellularLocation>
        <location evidence="1">Cytoplasm</location>
    </subcellularLocation>
</comment>
<dbReference type="PROSITE" id="PS50010">
    <property type="entry name" value="DH_2"/>
    <property type="match status" value="1"/>
</dbReference>
<dbReference type="GO" id="GO:0035023">
    <property type="term" value="P:regulation of Rho protein signal transduction"/>
    <property type="evidence" value="ECO:0007669"/>
    <property type="project" value="TreeGrafter"/>
</dbReference>
<dbReference type="EMBL" id="CAJHNH020006713">
    <property type="protein sequence ID" value="CAG5134043.1"/>
    <property type="molecule type" value="Genomic_DNA"/>
</dbReference>
<dbReference type="AlphaFoldDB" id="A0A8S3ZWM2"/>
<feature type="region of interest" description="Disordered" evidence="6">
    <location>
        <begin position="905"/>
        <end position="943"/>
    </location>
</feature>
<keyword evidence="4" id="KW-0479">Metal-binding</keyword>
<evidence type="ECO:0000256" key="4">
    <source>
        <dbReference type="ARBA" id="ARBA00022771"/>
    </source>
</evidence>
<evidence type="ECO:0000313" key="9">
    <source>
        <dbReference type="EMBL" id="CAG5134043.1"/>
    </source>
</evidence>
<keyword evidence="10" id="KW-1185">Reference proteome</keyword>
<dbReference type="PANTHER" id="PTHR13944:SF21">
    <property type="entry name" value="CYSTS, ISOFORM C"/>
    <property type="match status" value="1"/>
</dbReference>
<dbReference type="CDD" id="cd13329">
    <property type="entry name" value="PH_RhoGEF"/>
    <property type="match status" value="1"/>
</dbReference>
<dbReference type="Pfam" id="PF17838">
    <property type="entry name" value="PH_16"/>
    <property type="match status" value="1"/>
</dbReference>
<dbReference type="Gene3D" id="2.30.29.30">
    <property type="entry name" value="Pleckstrin-homology domain (PH domain)/Phosphotyrosine-binding domain (PTB)"/>
    <property type="match status" value="1"/>
</dbReference>
<feature type="compositionally biased region" description="Polar residues" evidence="6">
    <location>
        <begin position="111"/>
        <end position="120"/>
    </location>
</feature>
<dbReference type="InterPro" id="IPR011993">
    <property type="entry name" value="PH-like_dom_sf"/>
</dbReference>
<dbReference type="InterPro" id="IPR051632">
    <property type="entry name" value="Rho_GEF"/>
</dbReference>
<feature type="region of interest" description="Disordered" evidence="6">
    <location>
        <begin position="672"/>
        <end position="707"/>
    </location>
</feature>
<keyword evidence="4" id="KW-0862">Zinc</keyword>
<evidence type="ECO:0000256" key="6">
    <source>
        <dbReference type="SAM" id="MobiDB-lite"/>
    </source>
</evidence>
<evidence type="ECO:0000256" key="2">
    <source>
        <dbReference type="ARBA" id="ARBA00022490"/>
    </source>
</evidence>
<dbReference type="SMART" id="SM00325">
    <property type="entry name" value="RhoGEF"/>
    <property type="match status" value="1"/>
</dbReference>
<dbReference type="InterPro" id="IPR001849">
    <property type="entry name" value="PH_domain"/>
</dbReference>
<dbReference type="Gene3D" id="1.20.900.10">
    <property type="entry name" value="Dbl homology (DH) domain"/>
    <property type="match status" value="1"/>
</dbReference>
<dbReference type="GO" id="GO:0005737">
    <property type="term" value="C:cytoplasm"/>
    <property type="evidence" value="ECO:0007669"/>
    <property type="project" value="UniProtKB-SubCell"/>
</dbReference>
<protein>
    <submittedName>
        <fullName evidence="9">Uncharacterized protein</fullName>
    </submittedName>
</protein>
<dbReference type="Pfam" id="PF00621">
    <property type="entry name" value="RhoGEF"/>
    <property type="match status" value="1"/>
</dbReference>
<dbReference type="PROSITE" id="PS50003">
    <property type="entry name" value="PH_DOMAIN"/>
    <property type="match status" value="1"/>
</dbReference>
<feature type="compositionally biased region" description="Polar residues" evidence="6">
    <location>
        <begin position="683"/>
        <end position="697"/>
    </location>
</feature>
<keyword evidence="2" id="KW-0963">Cytoplasm</keyword>
<comment type="caution">
    <text evidence="9">The sequence shown here is derived from an EMBL/GenBank/DDBJ whole genome shotgun (WGS) entry which is preliminary data.</text>
</comment>
<feature type="region of interest" description="Disordered" evidence="6">
    <location>
        <begin position="1077"/>
        <end position="1130"/>
    </location>
</feature>
<dbReference type="CDD" id="cd00160">
    <property type="entry name" value="RhoGEF"/>
    <property type="match status" value="1"/>
</dbReference>
<dbReference type="InterPro" id="IPR041020">
    <property type="entry name" value="PH_16"/>
</dbReference>
<dbReference type="InterPro" id="IPR000219">
    <property type="entry name" value="DH_dom"/>
</dbReference>
<evidence type="ECO:0000259" key="7">
    <source>
        <dbReference type="PROSITE" id="PS50003"/>
    </source>
</evidence>
<dbReference type="Proteomes" id="UP000678393">
    <property type="component" value="Unassembled WGS sequence"/>
</dbReference>
<feature type="compositionally biased region" description="Polar residues" evidence="6">
    <location>
        <begin position="54"/>
        <end position="63"/>
    </location>
</feature>
<evidence type="ECO:0000256" key="3">
    <source>
        <dbReference type="ARBA" id="ARBA00022553"/>
    </source>
</evidence>
<dbReference type="SMART" id="SM00233">
    <property type="entry name" value="PH"/>
    <property type="match status" value="1"/>
</dbReference>
<name>A0A8S3ZWM2_9EUPU</name>
<accession>A0A8S3ZWM2</accession>
<dbReference type="SUPFAM" id="SSF48065">
    <property type="entry name" value="DBL homology domain (DH-domain)"/>
    <property type="match status" value="1"/>
</dbReference>
<feature type="region of interest" description="Disordered" evidence="6">
    <location>
        <begin position="1031"/>
        <end position="1054"/>
    </location>
</feature>
<dbReference type="SUPFAM" id="SSF50729">
    <property type="entry name" value="PH domain-like"/>
    <property type="match status" value="1"/>
</dbReference>
<feature type="compositionally biased region" description="Polar residues" evidence="6">
    <location>
        <begin position="1031"/>
        <end position="1043"/>
    </location>
</feature>
<feature type="compositionally biased region" description="Polar residues" evidence="6">
    <location>
        <begin position="1088"/>
        <end position="1100"/>
    </location>
</feature>
<proteinExistence type="predicted"/>
<feature type="domain" description="PH" evidence="7">
    <location>
        <begin position="405"/>
        <end position="509"/>
    </location>
</feature>
<feature type="compositionally biased region" description="Basic and acidic residues" evidence="6">
    <location>
        <begin position="1117"/>
        <end position="1130"/>
    </location>
</feature>
<feature type="region of interest" description="Disordered" evidence="6">
    <location>
        <begin position="50"/>
        <end position="120"/>
    </location>
</feature>
<gene>
    <name evidence="9" type="ORF">CUNI_LOCUS19601</name>
</gene>
<feature type="compositionally biased region" description="Polar residues" evidence="6">
    <location>
        <begin position="906"/>
        <end position="922"/>
    </location>
</feature>
<dbReference type="GO" id="GO:0005085">
    <property type="term" value="F:guanyl-nucleotide exchange factor activity"/>
    <property type="evidence" value="ECO:0007669"/>
    <property type="project" value="InterPro"/>
</dbReference>
<keyword evidence="3" id="KW-0597">Phosphoprotein</keyword>
<evidence type="ECO:0000256" key="1">
    <source>
        <dbReference type="ARBA" id="ARBA00004496"/>
    </source>
</evidence>
<dbReference type="InterPro" id="IPR035899">
    <property type="entry name" value="DBL_dom_sf"/>
</dbReference>
<dbReference type="PANTHER" id="PTHR13944">
    <property type="entry name" value="AGAP007712-PA"/>
    <property type="match status" value="1"/>
</dbReference>
<feature type="domain" description="DH" evidence="8">
    <location>
        <begin position="178"/>
        <end position="368"/>
    </location>
</feature>
<evidence type="ECO:0000313" key="10">
    <source>
        <dbReference type="Proteomes" id="UP000678393"/>
    </source>
</evidence>